<evidence type="ECO:0000256" key="1">
    <source>
        <dbReference type="ARBA" id="ARBA00022603"/>
    </source>
</evidence>
<evidence type="ECO:0000256" key="3">
    <source>
        <dbReference type="ARBA" id="ARBA00022679"/>
    </source>
</evidence>
<dbReference type="NCBIfam" id="TIGR02464">
    <property type="entry name" value="ribofla_fusion"/>
    <property type="match status" value="1"/>
</dbReference>
<evidence type="ECO:0000256" key="6">
    <source>
        <dbReference type="ARBA" id="ARBA00023042"/>
    </source>
</evidence>
<evidence type="ECO:0000256" key="2">
    <source>
        <dbReference type="ARBA" id="ARBA00022664"/>
    </source>
</evidence>
<dbReference type="InterPro" id="IPR037238">
    <property type="entry name" value="YbiA-like_sf"/>
</dbReference>
<evidence type="ECO:0000259" key="8">
    <source>
        <dbReference type="PROSITE" id="PS51562"/>
    </source>
</evidence>
<evidence type="ECO:0000313" key="9">
    <source>
        <dbReference type="EMBL" id="QHT30762.1"/>
    </source>
</evidence>
<dbReference type="CDD" id="cd15457">
    <property type="entry name" value="NADAR"/>
    <property type="match status" value="1"/>
</dbReference>
<dbReference type="GO" id="GO:0005524">
    <property type="term" value="F:ATP binding"/>
    <property type="evidence" value="ECO:0007669"/>
    <property type="project" value="InterPro"/>
</dbReference>
<dbReference type="SUPFAM" id="SSF56091">
    <property type="entry name" value="DNA ligase/mRNA capping enzyme, catalytic domain"/>
    <property type="match status" value="1"/>
</dbReference>
<dbReference type="Pfam" id="PF03919">
    <property type="entry name" value="mRNA_cap_C"/>
    <property type="match status" value="1"/>
</dbReference>
<dbReference type="GO" id="GO:0003723">
    <property type="term" value="F:RNA binding"/>
    <property type="evidence" value="ECO:0007669"/>
    <property type="project" value="UniProtKB-KW"/>
</dbReference>
<feature type="domain" description="MRNA cap 0 methyltransferase" evidence="8">
    <location>
        <begin position="643"/>
        <end position="924"/>
    </location>
</feature>
<dbReference type="InterPro" id="IPR013846">
    <property type="entry name" value="mRNA_cap_enzyme_C"/>
</dbReference>
<organism evidence="9">
    <name type="scientific">viral metagenome</name>
    <dbReference type="NCBI Taxonomy" id="1070528"/>
    <lineage>
        <taxon>unclassified sequences</taxon>
        <taxon>metagenomes</taxon>
        <taxon>organismal metagenomes</taxon>
    </lineage>
</organism>
<feature type="compositionally biased region" description="Basic and acidic residues" evidence="7">
    <location>
        <begin position="976"/>
        <end position="986"/>
    </location>
</feature>
<reference evidence="9" key="1">
    <citation type="journal article" date="2020" name="Nature">
        <title>Giant virus diversity and host interactions through global metagenomics.</title>
        <authorList>
            <person name="Schulz F."/>
            <person name="Roux S."/>
            <person name="Paez-Espino D."/>
            <person name="Jungbluth S."/>
            <person name="Walsh D.A."/>
            <person name="Denef V.J."/>
            <person name="McMahon K.D."/>
            <person name="Konstantinidis K.T."/>
            <person name="Eloe-Fadrosh E.A."/>
            <person name="Kyrpides N.C."/>
            <person name="Woyke T."/>
        </authorList>
    </citation>
    <scope>NUCLEOTIDE SEQUENCE</scope>
    <source>
        <strain evidence="9">GVMAG-M-3300009151-50</strain>
    </source>
</reference>
<dbReference type="InterPro" id="IPR012816">
    <property type="entry name" value="NADAR"/>
</dbReference>
<name>A0A6C0EPX2_9ZZZZ</name>
<dbReference type="Pfam" id="PF01331">
    <property type="entry name" value="mRNA_cap_enzyme"/>
    <property type="match status" value="1"/>
</dbReference>
<evidence type="ECO:0000256" key="5">
    <source>
        <dbReference type="ARBA" id="ARBA00022884"/>
    </source>
</evidence>
<dbReference type="InterPro" id="IPR004971">
    <property type="entry name" value="mRNA_G-N7_MeTrfase_dom"/>
</dbReference>
<keyword evidence="3" id="KW-0808">Transferase</keyword>
<dbReference type="PANTHER" id="PTHR12189:SF2">
    <property type="entry name" value="MRNA CAP GUANINE-N7 METHYLTRANSFERASE"/>
    <property type="match status" value="1"/>
</dbReference>
<dbReference type="SUPFAM" id="SSF50249">
    <property type="entry name" value="Nucleic acid-binding proteins"/>
    <property type="match status" value="1"/>
</dbReference>
<dbReference type="InterPro" id="IPR001339">
    <property type="entry name" value="mRNA_cap_enzyme_adenylation"/>
</dbReference>
<dbReference type="Gene3D" id="3.40.50.150">
    <property type="entry name" value="Vaccinia Virus protein VP39"/>
    <property type="match status" value="1"/>
</dbReference>
<sequence length="1134" mass="130849">MDSIVTTQVIDDLVSFVDIAKKDPKAELECKLLSGKIQTKDTADRILKAIQTLSVGAQTEEHRLSIAYTDSNRVVIDGAQNIHKLCIQNSFKEIPLKVERKQRYFESNIGKKDMIDVSEASARFTLRSEQIIRKDWEGNPSDPKGHIRMIHRKSFRTASNLFRIDFSMVKSRPMNSKQSIRDMLKQPHTYELEIEFENKKSQIDNKLIIEDLLTIMTTISQAFYQSSFLLTVSDIHRYQQEFKMTSNIFLNPVTMFRRHLNVENPHNILKDYTVTNKADGQRCGLYIARDRRIIMVTPSLQVTWTGITAGDDSHSGDFIDGEYIADKQLFCIFDVYRFRGRDTRGLPLMKSDEDTLKNPLNSRLGCARTFVDDLRTKFRMTPSLNPLRVQTKLFLAGDGLAMEECIQTLLDTKFEYETDGLIFTPRSTSVAPPDDRKGKTWLRVYKWKPPHLNTIDFLVKISPDETFDPVNKVKARKSELYVSRTPGEDIVYPRETMTGEYVPRKLPDDLQRVADTNTRVPSVFQPTVPRDPDAYQILVPVNEKSLTVDSQGNRVEDNTIVECSFDIDTRRWNILRTRYDKTYQYRVLREPQYGNDINTANSIWTSIHVPVTEDMIRSFATTPPDSTYEDDMYYRDDLKRGSRIFNDVYDFHNRIKDGLYKQNVKKDDTLLELAVGRAGDLNKWKRVRPSKVVGIDISLSNITSPTQGSAVRYINDKRKNPHDHLPPCLFLQGDMTEYPLLEQEDKYMAILTGKETAPTEYLSKFEGLSSFDVISCQFALHYACESEEIFRAFAKNLQKYGKDVFFGTCSDGKSIYSLLAGKKTYLFGTDKHVSGEYTKEYDDRETWTEEFSMPVKVYLESFDKPAIEYLVPFEKVTTILEEYGWELVETKLFSELYAGQNGITLTQEQQAFSFLNRTFVFKRSSKKQIKEDAETPTIENITKDEGNTDDQSAKPNKRKLRKTTEESGPPPVLFHGADESKGEHRNFSNMSGHRIDVDGAQYHTVEHYFQAMKAKEFKDDEIYEKIIKAKSAKAAKALGKKVKEFVTEVWDSKRDDIMRVGVKAKFVQHPELRKQLQGTEDRMIGEADARDTYWGIGTAMTSEKSKHPDKWRGQNKLGKLLMDLRQEFKNEEQV</sequence>
<dbReference type="EMBL" id="MN738912">
    <property type="protein sequence ID" value="QHT30762.1"/>
    <property type="molecule type" value="Genomic_DNA"/>
</dbReference>
<keyword evidence="1" id="KW-0489">Methyltransferase</keyword>
<dbReference type="Gene3D" id="1.10.357.40">
    <property type="entry name" value="YbiA-like"/>
    <property type="match status" value="1"/>
</dbReference>
<dbReference type="Pfam" id="PF03291">
    <property type="entry name" value="mRNA_G-N7_MeTrfase"/>
    <property type="match status" value="1"/>
</dbReference>
<dbReference type="PROSITE" id="PS51562">
    <property type="entry name" value="RNA_CAP0_MT"/>
    <property type="match status" value="1"/>
</dbReference>
<dbReference type="AlphaFoldDB" id="A0A6C0EPX2"/>
<evidence type="ECO:0000256" key="4">
    <source>
        <dbReference type="ARBA" id="ARBA00022691"/>
    </source>
</evidence>
<dbReference type="Pfam" id="PF08719">
    <property type="entry name" value="NADAR"/>
    <property type="match status" value="1"/>
</dbReference>
<proteinExistence type="predicted"/>
<dbReference type="Gene3D" id="2.40.50.140">
    <property type="entry name" value="Nucleic acid-binding proteins"/>
    <property type="match status" value="1"/>
</dbReference>
<dbReference type="SUPFAM" id="SSF53335">
    <property type="entry name" value="S-adenosyl-L-methionine-dependent methyltransferases"/>
    <property type="match status" value="1"/>
</dbReference>
<dbReference type="InterPro" id="IPR012340">
    <property type="entry name" value="NA-bd_OB-fold"/>
</dbReference>
<dbReference type="GO" id="GO:0004482">
    <property type="term" value="F:mRNA 5'-cap (guanine-N7-)-methyltransferase activity"/>
    <property type="evidence" value="ECO:0007669"/>
    <property type="project" value="InterPro"/>
</dbReference>
<dbReference type="InterPro" id="IPR029063">
    <property type="entry name" value="SAM-dependent_MTases_sf"/>
</dbReference>
<protein>
    <recommendedName>
        <fullName evidence="8">mRNA cap 0 methyltransferase domain-containing protein</fullName>
    </recommendedName>
</protein>
<dbReference type="PANTHER" id="PTHR12189">
    <property type="entry name" value="MRNA GUANINE-7- METHYLTRANSFERASE"/>
    <property type="match status" value="1"/>
</dbReference>
<dbReference type="SUPFAM" id="SSF143990">
    <property type="entry name" value="YbiA-like"/>
    <property type="match status" value="1"/>
</dbReference>
<keyword evidence="2" id="KW-0507">mRNA processing</keyword>
<dbReference type="InterPro" id="IPR039753">
    <property type="entry name" value="RG7MT1"/>
</dbReference>
<dbReference type="GO" id="GO:0005634">
    <property type="term" value="C:nucleus"/>
    <property type="evidence" value="ECO:0007669"/>
    <property type="project" value="TreeGrafter"/>
</dbReference>
<dbReference type="Gene3D" id="3.30.470.30">
    <property type="entry name" value="DNA ligase/mRNA capping enzyme"/>
    <property type="match status" value="1"/>
</dbReference>
<keyword evidence="5" id="KW-0694">RNA-binding</keyword>
<evidence type="ECO:0000256" key="7">
    <source>
        <dbReference type="SAM" id="MobiDB-lite"/>
    </source>
</evidence>
<feature type="region of interest" description="Disordered" evidence="7">
    <location>
        <begin position="931"/>
        <end position="992"/>
    </location>
</feature>
<dbReference type="GO" id="GO:0004484">
    <property type="term" value="F:mRNA guanylyltransferase activity"/>
    <property type="evidence" value="ECO:0007669"/>
    <property type="project" value="InterPro"/>
</dbReference>
<keyword evidence="6" id="KW-0506">mRNA capping</keyword>
<accession>A0A6C0EPX2</accession>
<keyword evidence="4" id="KW-0949">S-adenosyl-L-methionine</keyword>